<accession>A0A1Y1WBA4</accession>
<gene>
    <name evidence="1" type="ORF">DL89DRAFT_138959</name>
</gene>
<dbReference type="GeneID" id="63800054"/>
<name>A0A1Y1WBA4_9FUNG</name>
<evidence type="ECO:0000313" key="2">
    <source>
        <dbReference type="Proteomes" id="UP000193922"/>
    </source>
</evidence>
<organism evidence="1 2">
    <name type="scientific">Linderina pennispora</name>
    <dbReference type="NCBI Taxonomy" id="61395"/>
    <lineage>
        <taxon>Eukaryota</taxon>
        <taxon>Fungi</taxon>
        <taxon>Fungi incertae sedis</taxon>
        <taxon>Zoopagomycota</taxon>
        <taxon>Kickxellomycotina</taxon>
        <taxon>Kickxellomycetes</taxon>
        <taxon>Kickxellales</taxon>
        <taxon>Kickxellaceae</taxon>
        <taxon>Linderina</taxon>
    </lineage>
</organism>
<dbReference type="AlphaFoldDB" id="A0A1Y1WBA4"/>
<keyword evidence="2" id="KW-1185">Reference proteome</keyword>
<evidence type="ECO:0000313" key="1">
    <source>
        <dbReference type="EMBL" id="ORX70722.1"/>
    </source>
</evidence>
<reference evidence="1 2" key="1">
    <citation type="submission" date="2016-07" db="EMBL/GenBank/DDBJ databases">
        <title>Pervasive Adenine N6-methylation of Active Genes in Fungi.</title>
        <authorList>
            <consortium name="DOE Joint Genome Institute"/>
            <person name="Mondo S.J."/>
            <person name="Dannebaum R.O."/>
            <person name="Kuo R.C."/>
            <person name="Labutti K."/>
            <person name="Haridas S."/>
            <person name="Kuo A."/>
            <person name="Salamov A."/>
            <person name="Ahrendt S.R."/>
            <person name="Lipzen A."/>
            <person name="Sullivan W."/>
            <person name="Andreopoulos W.B."/>
            <person name="Clum A."/>
            <person name="Lindquist E."/>
            <person name="Daum C."/>
            <person name="Ramamoorthy G.K."/>
            <person name="Gryganskyi A."/>
            <person name="Culley D."/>
            <person name="Magnuson J.K."/>
            <person name="James T.Y."/>
            <person name="O'Malley M.A."/>
            <person name="Stajich J.E."/>
            <person name="Spatafora J.W."/>
            <person name="Visel A."/>
            <person name="Grigoriev I.V."/>
        </authorList>
    </citation>
    <scope>NUCLEOTIDE SEQUENCE [LARGE SCALE GENOMIC DNA]</scope>
    <source>
        <strain evidence="1 2">ATCC 12442</strain>
    </source>
</reference>
<dbReference type="EMBL" id="MCFD01000005">
    <property type="protein sequence ID" value="ORX70722.1"/>
    <property type="molecule type" value="Genomic_DNA"/>
</dbReference>
<sequence>MSRPSNSLAVSSPCSASLSTHAAAIDPTVNTQTLRLGTVPWNAKNTSTDSTPNPTKCCALSGTPSEIARVNPRTARNTSHIISAISTGTRRPFVKGTRRMLSYLCEISTRLLLVLFEVVSSRFTEQHVLLFWGGER</sequence>
<proteinExistence type="predicted"/>
<comment type="caution">
    <text evidence="1">The sequence shown here is derived from an EMBL/GenBank/DDBJ whole genome shotgun (WGS) entry which is preliminary data.</text>
</comment>
<protein>
    <submittedName>
        <fullName evidence="1">Uncharacterized protein</fullName>
    </submittedName>
</protein>
<dbReference type="OrthoDB" id="10403987at2759"/>
<dbReference type="Proteomes" id="UP000193922">
    <property type="component" value="Unassembled WGS sequence"/>
</dbReference>
<dbReference type="RefSeq" id="XP_040744301.1">
    <property type="nucleotide sequence ID" value="XM_040883406.1"/>
</dbReference>